<reference evidence="4" key="1">
    <citation type="journal article" date="2019" name="Int. J. Syst. Evol. Microbiol.">
        <title>The Global Catalogue of Microorganisms (GCM) 10K type strain sequencing project: providing services to taxonomists for standard genome sequencing and annotation.</title>
        <authorList>
            <consortium name="The Broad Institute Genomics Platform"/>
            <consortium name="The Broad Institute Genome Sequencing Center for Infectious Disease"/>
            <person name="Wu L."/>
            <person name="Ma J."/>
        </authorList>
    </citation>
    <scope>NUCLEOTIDE SEQUENCE [LARGE SCALE GENOMIC DNA]</scope>
    <source>
        <strain evidence="4">CGMCC 1.15297</strain>
    </source>
</reference>
<feature type="region of interest" description="Disordered" evidence="1">
    <location>
        <begin position="22"/>
        <end position="41"/>
    </location>
</feature>
<evidence type="ECO:0000256" key="1">
    <source>
        <dbReference type="SAM" id="MobiDB-lite"/>
    </source>
</evidence>
<evidence type="ECO:0000256" key="2">
    <source>
        <dbReference type="SAM" id="SignalP"/>
    </source>
</evidence>
<keyword evidence="4" id="KW-1185">Reference proteome</keyword>
<organism evidence="3 4">
    <name type="scientific">Blastomonas marina</name>
    <dbReference type="NCBI Taxonomy" id="1867408"/>
    <lineage>
        <taxon>Bacteria</taxon>
        <taxon>Pseudomonadati</taxon>
        <taxon>Pseudomonadota</taxon>
        <taxon>Alphaproteobacteria</taxon>
        <taxon>Sphingomonadales</taxon>
        <taxon>Sphingomonadaceae</taxon>
        <taxon>Blastomonas</taxon>
    </lineage>
</organism>
<accession>A0ABQ1FEY3</accession>
<evidence type="ECO:0000313" key="4">
    <source>
        <dbReference type="Proteomes" id="UP000603317"/>
    </source>
</evidence>
<feature type="signal peptide" evidence="2">
    <location>
        <begin position="1"/>
        <end position="26"/>
    </location>
</feature>
<protein>
    <recommendedName>
        <fullName evidence="5">DUF2267 domain-containing protein</fullName>
    </recommendedName>
</protein>
<sequence>MRAIRSIPLLFGTLAALGLAASPASAQESDETETTAAEDLSETLRDPQVQATATATVAILGEVLLDMPVGPLVEAMDEAVDKIAREAGTEAPPRKDVDPDATLRDMLGPDGDRVSVELAERVPQAMDAAAGMTGAIESALPKLKEAAERMKRSLPARLPVLSRD</sequence>
<comment type="caution">
    <text evidence="3">The sequence shown here is derived from an EMBL/GenBank/DDBJ whole genome shotgun (WGS) entry which is preliminary data.</text>
</comment>
<feature type="compositionally biased region" description="Basic and acidic residues" evidence="1">
    <location>
        <begin position="85"/>
        <end position="103"/>
    </location>
</feature>
<dbReference type="Proteomes" id="UP000603317">
    <property type="component" value="Unassembled WGS sequence"/>
</dbReference>
<feature type="region of interest" description="Disordered" evidence="1">
    <location>
        <begin position="85"/>
        <end position="110"/>
    </location>
</feature>
<name>A0ABQ1FEY3_9SPHN</name>
<dbReference type="EMBL" id="BMID01000001">
    <property type="protein sequence ID" value="GGA09182.1"/>
    <property type="molecule type" value="Genomic_DNA"/>
</dbReference>
<proteinExistence type="predicted"/>
<feature type="chain" id="PRO_5045236983" description="DUF2267 domain-containing protein" evidence="2">
    <location>
        <begin position="27"/>
        <end position="164"/>
    </location>
</feature>
<gene>
    <name evidence="3" type="ORF">GCM10010923_19410</name>
</gene>
<dbReference type="RefSeq" id="WP_188642509.1">
    <property type="nucleotide sequence ID" value="NZ_BMID01000001.1"/>
</dbReference>
<evidence type="ECO:0008006" key="5">
    <source>
        <dbReference type="Google" id="ProtNLM"/>
    </source>
</evidence>
<evidence type="ECO:0000313" key="3">
    <source>
        <dbReference type="EMBL" id="GGA09182.1"/>
    </source>
</evidence>
<keyword evidence="2" id="KW-0732">Signal</keyword>